<reference evidence="1" key="1">
    <citation type="journal article" date="2020" name="Nature">
        <title>Giant virus diversity and host interactions through global metagenomics.</title>
        <authorList>
            <person name="Schulz F."/>
            <person name="Roux S."/>
            <person name="Paez-Espino D."/>
            <person name="Jungbluth S."/>
            <person name="Walsh D.A."/>
            <person name="Denef V.J."/>
            <person name="McMahon K.D."/>
            <person name="Konstantinidis K.T."/>
            <person name="Eloe-Fadrosh E.A."/>
            <person name="Kyrpides N.C."/>
            <person name="Woyke T."/>
        </authorList>
    </citation>
    <scope>NUCLEOTIDE SEQUENCE</scope>
    <source>
        <strain evidence="1">GVMAG-M-3300010158-13</strain>
    </source>
</reference>
<organism evidence="1">
    <name type="scientific">viral metagenome</name>
    <dbReference type="NCBI Taxonomy" id="1070528"/>
    <lineage>
        <taxon>unclassified sequences</taxon>
        <taxon>metagenomes</taxon>
        <taxon>organismal metagenomes</taxon>
    </lineage>
</organism>
<name>A0A6C0B994_9ZZZZ</name>
<proteinExistence type="predicted"/>
<sequence>MACYQKQLILHKLPLPMDTLHIVYDYCFDLVIDVQRKKKALMLNVLKKQIDIETNIVKNRAIERRRHGHENAFTTIKCFFVYPKYVPKMCWGLYSISNPELHVASNICSVCGDFINPKTKYQNRSSEMRKPWKISARPMFSNVICKANNGDFC</sequence>
<accession>A0A6C0B994</accession>
<dbReference type="EMBL" id="MN739091">
    <property type="protein sequence ID" value="QHS88033.1"/>
    <property type="molecule type" value="Genomic_DNA"/>
</dbReference>
<evidence type="ECO:0000313" key="1">
    <source>
        <dbReference type="EMBL" id="QHS88033.1"/>
    </source>
</evidence>
<dbReference type="AlphaFoldDB" id="A0A6C0B994"/>
<protein>
    <submittedName>
        <fullName evidence="1">Uncharacterized protein</fullName>
    </submittedName>
</protein>